<evidence type="ECO:0000256" key="6">
    <source>
        <dbReference type="ARBA" id="ARBA00023155"/>
    </source>
</evidence>
<organism evidence="11 12">
    <name type="scientific">Owenia fusiformis</name>
    <name type="common">Polychaete worm</name>
    <dbReference type="NCBI Taxonomy" id="6347"/>
    <lineage>
        <taxon>Eukaryota</taxon>
        <taxon>Metazoa</taxon>
        <taxon>Spiralia</taxon>
        <taxon>Lophotrochozoa</taxon>
        <taxon>Annelida</taxon>
        <taxon>Polychaeta</taxon>
        <taxon>Sedentaria</taxon>
        <taxon>Canalipalpata</taxon>
        <taxon>Sabellida</taxon>
        <taxon>Oweniida</taxon>
        <taxon>Oweniidae</taxon>
        <taxon>Owenia</taxon>
    </lineage>
</organism>
<feature type="domain" description="CUT" evidence="10">
    <location>
        <begin position="111"/>
        <end position="198"/>
    </location>
</feature>
<dbReference type="SUPFAM" id="SSF47413">
    <property type="entry name" value="lambda repressor-like DNA-binding domains"/>
    <property type="match status" value="1"/>
</dbReference>
<dbReference type="Pfam" id="PF02376">
    <property type="entry name" value="CUT"/>
    <property type="match status" value="1"/>
</dbReference>
<keyword evidence="2" id="KW-0677">Repeat</keyword>
<dbReference type="GO" id="GO:0005634">
    <property type="term" value="C:nucleus"/>
    <property type="evidence" value="ECO:0007669"/>
    <property type="project" value="UniProtKB-SubCell"/>
</dbReference>
<evidence type="ECO:0000313" key="11">
    <source>
        <dbReference type="EMBL" id="CAH1800973.1"/>
    </source>
</evidence>
<dbReference type="Proteomes" id="UP000749559">
    <property type="component" value="Unassembled WGS sequence"/>
</dbReference>
<accession>A0A8S4Q4X4</accession>
<evidence type="ECO:0000256" key="4">
    <source>
        <dbReference type="ARBA" id="ARBA00023054"/>
    </source>
</evidence>
<evidence type="ECO:0000256" key="7">
    <source>
        <dbReference type="ARBA" id="ARBA00023163"/>
    </source>
</evidence>
<name>A0A8S4Q4X4_OWEFU</name>
<keyword evidence="3" id="KW-0805">Transcription regulation</keyword>
<evidence type="ECO:0000313" key="12">
    <source>
        <dbReference type="Proteomes" id="UP000749559"/>
    </source>
</evidence>
<dbReference type="OrthoDB" id="10257567at2759"/>
<proteinExistence type="predicted"/>
<sequence length="204" mass="22498">MGYLYTFLVVGGDGSPAPNPNDPMSSTEVYASMIGQELVTSYQQAILANGGTPRSDSSSESKPSPPIKTEPVRTNGVLPDSEFFRERNGHLSPTEIAALNQRKLSTRERESLDCSNGPMLDTSEVALRIRDILSSHNIGQRLFAKHVLGLSQGTVSELLSKPKHWDKLTEKGRESYRKMYQWSCDDANINELKAISPKKGELSD</sequence>
<comment type="subcellular location">
    <subcellularLocation>
        <location evidence="1">Nucleus</location>
    </subcellularLocation>
</comment>
<dbReference type="Gene3D" id="1.10.260.40">
    <property type="entry name" value="lambda repressor-like DNA-binding domains"/>
    <property type="match status" value="1"/>
</dbReference>
<keyword evidence="8" id="KW-0539">Nucleus</keyword>
<dbReference type="SMART" id="SM01109">
    <property type="entry name" value="CUT"/>
    <property type="match status" value="1"/>
</dbReference>
<evidence type="ECO:0000256" key="3">
    <source>
        <dbReference type="ARBA" id="ARBA00023015"/>
    </source>
</evidence>
<dbReference type="FunFam" id="1.10.260.40:FF:000010">
    <property type="entry name" value="Cut-like homeobox 1a"/>
    <property type="match status" value="1"/>
</dbReference>
<dbReference type="PROSITE" id="PS51042">
    <property type="entry name" value="CUT"/>
    <property type="match status" value="1"/>
</dbReference>
<evidence type="ECO:0000256" key="1">
    <source>
        <dbReference type="ARBA" id="ARBA00004123"/>
    </source>
</evidence>
<feature type="compositionally biased region" description="Low complexity" evidence="9">
    <location>
        <begin position="53"/>
        <end position="62"/>
    </location>
</feature>
<dbReference type="PANTHER" id="PTHR14043">
    <property type="entry name" value="CCAAT DISPLACEMENT PROTEIN-RELATED"/>
    <property type="match status" value="1"/>
</dbReference>
<keyword evidence="6" id="KW-0371">Homeobox</keyword>
<keyword evidence="12" id="KW-1185">Reference proteome</keyword>
<keyword evidence="7" id="KW-0804">Transcription</keyword>
<reference evidence="11" key="1">
    <citation type="submission" date="2022-03" db="EMBL/GenBank/DDBJ databases">
        <authorList>
            <person name="Martin C."/>
        </authorList>
    </citation>
    <scope>NUCLEOTIDE SEQUENCE</scope>
</reference>
<evidence type="ECO:0000256" key="5">
    <source>
        <dbReference type="ARBA" id="ARBA00023125"/>
    </source>
</evidence>
<dbReference type="GO" id="GO:0000977">
    <property type="term" value="F:RNA polymerase II transcription regulatory region sequence-specific DNA binding"/>
    <property type="evidence" value="ECO:0007669"/>
    <property type="project" value="TreeGrafter"/>
</dbReference>
<dbReference type="InterPro" id="IPR010982">
    <property type="entry name" value="Lambda_DNA-bd_dom_sf"/>
</dbReference>
<dbReference type="EMBL" id="CAIIXF020000012">
    <property type="protein sequence ID" value="CAH1800973.1"/>
    <property type="molecule type" value="Genomic_DNA"/>
</dbReference>
<evidence type="ECO:0000256" key="8">
    <source>
        <dbReference type="ARBA" id="ARBA00023242"/>
    </source>
</evidence>
<evidence type="ECO:0000256" key="2">
    <source>
        <dbReference type="ARBA" id="ARBA00022737"/>
    </source>
</evidence>
<dbReference type="InterPro" id="IPR003350">
    <property type="entry name" value="CUT_dom"/>
</dbReference>
<protein>
    <recommendedName>
        <fullName evidence="10">CUT domain-containing protein</fullName>
    </recommendedName>
</protein>
<evidence type="ECO:0000259" key="10">
    <source>
        <dbReference type="PROSITE" id="PS51042"/>
    </source>
</evidence>
<keyword evidence="4" id="KW-0175">Coiled coil</keyword>
<evidence type="ECO:0000256" key="9">
    <source>
        <dbReference type="SAM" id="MobiDB-lite"/>
    </source>
</evidence>
<dbReference type="AlphaFoldDB" id="A0A8S4Q4X4"/>
<dbReference type="PANTHER" id="PTHR14043:SF2">
    <property type="entry name" value="HOMEOBOX PROTEIN CUT"/>
    <property type="match status" value="1"/>
</dbReference>
<comment type="caution">
    <text evidence="11">The sequence shown here is derived from an EMBL/GenBank/DDBJ whole genome shotgun (WGS) entry which is preliminary data.</text>
</comment>
<feature type="region of interest" description="Disordered" evidence="9">
    <location>
        <begin position="48"/>
        <end position="76"/>
    </location>
</feature>
<gene>
    <name evidence="11" type="ORF">OFUS_LOCUS24807</name>
</gene>
<dbReference type="GO" id="GO:0000981">
    <property type="term" value="F:DNA-binding transcription factor activity, RNA polymerase II-specific"/>
    <property type="evidence" value="ECO:0007669"/>
    <property type="project" value="TreeGrafter"/>
</dbReference>
<keyword evidence="5" id="KW-0238">DNA-binding</keyword>